<feature type="domain" description="Aminotransferase class V" evidence="3">
    <location>
        <begin position="3"/>
        <end position="365"/>
    </location>
</feature>
<dbReference type="InterPro" id="IPR015424">
    <property type="entry name" value="PyrdxlP-dep_Trfase"/>
</dbReference>
<dbReference type="PANTHER" id="PTHR11601">
    <property type="entry name" value="CYSTEINE DESULFURYLASE FAMILY MEMBER"/>
    <property type="match status" value="1"/>
</dbReference>
<dbReference type="InterPro" id="IPR015421">
    <property type="entry name" value="PyrdxlP-dep_Trfase_major"/>
</dbReference>
<dbReference type="Pfam" id="PF00266">
    <property type="entry name" value="Aminotran_5"/>
    <property type="match status" value="1"/>
</dbReference>
<evidence type="ECO:0000313" key="4">
    <source>
        <dbReference type="EMBL" id="MBD7915298.1"/>
    </source>
</evidence>
<dbReference type="RefSeq" id="WP_191750060.1">
    <property type="nucleotide sequence ID" value="NZ_JACSQZ010000029.1"/>
</dbReference>
<dbReference type="Gene3D" id="3.90.1150.10">
    <property type="entry name" value="Aspartate Aminotransferase, domain 1"/>
    <property type="match status" value="1"/>
</dbReference>
<dbReference type="Gene3D" id="1.10.260.50">
    <property type="match status" value="1"/>
</dbReference>
<dbReference type="InterPro" id="IPR015422">
    <property type="entry name" value="PyrdxlP-dep_Trfase_small"/>
</dbReference>
<name>A0ABR8Q4E2_9CLOT</name>
<evidence type="ECO:0000259" key="3">
    <source>
        <dbReference type="Pfam" id="PF00266"/>
    </source>
</evidence>
<dbReference type="PANTHER" id="PTHR11601:SF50">
    <property type="entry name" value="CYSTEINE DESULFURASE ISCS 2-RELATED"/>
    <property type="match status" value="1"/>
</dbReference>
<comment type="cofactor">
    <cofactor evidence="1">
        <name>pyridoxal 5'-phosphate</name>
        <dbReference type="ChEBI" id="CHEBI:597326"/>
    </cofactor>
</comment>
<evidence type="ECO:0000313" key="5">
    <source>
        <dbReference type="Proteomes" id="UP000640335"/>
    </source>
</evidence>
<dbReference type="InterPro" id="IPR000192">
    <property type="entry name" value="Aminotrans_V_dom"/>
</dbReference>
<gene>
    <name evidence="4" type="ORF">H9660_09075</name>
</gene>
<keyword evidence="2" id="KW-0663">Pyridoxal phosphate</keyword>
<dbReference type="PIRSF" id="PIRSF005572">
    <property type="entry name" value="NifS"/>
    <property type="match status" value="1"/>
</dbReference>
<dbReference type="Proteomes" id="UP000640335">
    <property type="component" value="Unassembled WGS sequence"/>
</dbReference>
<evidence type="ECO:0000256" key="2">
    <source>
        <dbReference type="ARBA" id="ARBA00022898"/>
    </source>
</evidence>
<evidence type="ECO:0000256" key="1">
    <source>
        <dbReference type="ARBA" id="ARBA00001933"/>
    </source>
</evidence>
<dbReference type="Gene3D" id="3.40.640.10">
    <property type="entry name" value="Type I PLP-dependent aspartate aminotransferase-like (Major domain)"/>
    <property type="match status" value="1"/>
</dbReference>
<comment type="caution">
    <text evidence="4">The sequence shown here is derived from an EMBL/GenBank/DDBJ whole genome shotgun (WGS) entry which is preliminary data.</text>
</comment>
<accession>A0ABR8Q4E2</accession>
<reference evidence="4 5" key="1">
    <citation type="submission" date="2020-08" db="EMBL/GenBank/DDBJ databases">
        <title>A Genomic Blueprint of the Chicken Gut Microbiome.</title>
        <authorList>
            <person name="Gilroy R."/>
            <person name="Ravi A."/>
            <person name="Getino M."/>
            <person name="Pursley I."/>
            <person name="Horton D.L."/>
            <person name="Alikhan N.-F."/>
            <person name="Baker D."/>
            <person name="Gharbi K."/>
            <person name="Hall N."/>
            <person name="Watson M."/>
            <person name="Adriaenssens E.M."/>
            <person name="Foster-Nyarko E."/>
            <person name="Jarju S."/>
            <person name="Secka A."/>
            <person name="Antonio M."/>
            <person name="Oren A."/>
            <person name="Chaudhuri R."/>
            <person name="La Ragione R.M."/>
            <person name="Hildebrand F."/>
            <person name="Pallen M.J."/>
        </authorList>
    </citation>
    <scope>NUCLEOTIDE SEQUENCE [LARGE SCALE GENOMIC DNA]</scope>
    <source>
        <strain evidence="4 5">Sa3CUN1</strain>
    </source>
</reference>
<sequence>MEIYFDNSATTKPYKEVIEETAKAMEEYFGNPSSLHKIGIKAEKKITEAREFIAKSINASKEEIYFTSGGSEGNNLIVKGLAKPGHHIITTSFEHHSVLMPYEELEKNGVRVTYLKLDKQGKISLEELENAISKDTVLVTIMHVNNEMGAIQDIEKIGKIIKEKSSRARFHVDAVQSYCKLDIDVKKMNIDMLTASGHKIHGPKGVGFTFIKKGIVLNPLINGGSQESGVRGGTHNVPGIIGLHKAAELSLESSKSSFEYVKSIKEYMINRLGEIDNIRINSPFRDDFTPYILNVSFIGVKAEVLLHLLEESNIYVATGSACTSRTSAAQGSYVIKALGLNNKEVESAIRFSFSKFNTKEEVDKVIEILKSSLTFLRRVKR</sequence>
<protein>
    <submittedName>
        <fullName evidence="4">Cysteine desulfurase</fullName>
    </submittedName>
</protein>
<dbReference type="SUPFAM" id="SSF53383">
    <property type="entry name" value="PLP-dependent transferases"/>
    <property type="match status" value="1"/>
</dbReference>
<organism evidence="4 5">
    <name type="scientific">Clostridium gallinarum</name>
    <dbReference type="NCBI Taxonomy" id="2762246"/>
    <lineage>
        <taxon>Bacteria</taxon>
        <taxon>Bacillati</taxon>
        <taxon>Bacillota</taxon>
        <taxon>Clostridia</taxon>
        <taxon>Eubacteriales</taxon>
        <taxon>Clostridiaceae</taxon>
        <taxon>Clostridium</taxon>
    </lineage>
</organism>
<dbReference type="InterPro" id="IPR016454">
    <property type="entry name" value="Cysteine_dSase"/>
</dbReference>
<proteinExistence type="predicted"/>
<dbReference type="EMBL" id="JACSQZ010000029">
    <property type="protein sequence ID" value="MBD7915298.1"/>
    <property type="molecule type" value="Genomic_DNA"/>
</dbReference>
<keyword evidence="5" id="KW-1185">Reference proteome</keyword>